<evidence type="ECO:0000256" key="1">
    <source>
        <dbReference type="ARBA" id="ARBA00033696"/>
    </source>
</evidence>
<dbReference type="Proteomes" id="UP000288805">
    <property type="component" value="Unassembled WGS sequence"/>
</dbReference>
<feature type="signal peptide" evidence="5">
    <location>
        <begin position="1"/>
        <end position="22"/>
    </location>
</feature>
<keyword evidence="5" id="KW-0732">Signal</keyword>
<feature type="compositionally biased region" description="Basic and acidic residues" evidence="4">
    <location>
        <begin position="149"/>
        <end position="169"/>
    </location>
</feature>
<keyword evidence="3" id="KW-0067">ATP-binding</keyword>
<keyword evidence="3" id="KW-0808">Transferase</keyword>
<dbReference type="GO" id="GO:0000829">
    <property type="term" value="F:diphosphoinositol pentakisphosphate kinase activity"/>
    <property type="evidence" value="ECO:0007669"/>
    <property type="project" value="InterPro"/>
</dbReference>
<reference evidence="6 7" key="1">
    <citation type="journal article" date="2018" name="PLoS Genet.">
        <title>Population sequencing reveals clonal diversity and ancestral inbreeding in the grapevine cultivar Chardonnay.</title>
        <authorList>
            <person name="Roach M.J."/>
            <person name="Johnson D.L."/>
            <person name="Bohlmann J."/>
            <person name="van Vuuren H.J."/>
            <person name="Jones S.J."/>
            <person name="Pretorius I.S."/>
            <person name="Schmidt S.A."/>
            <person name="Borneman A.R."/>
        </authorList>
    </citation>
    <scope>NUCLEOTIDE SEQUENCE [LARGE SCALE GENOMIC DNA]</scope>
    <source>
        <strain evidence="7">cv. Chardonnay</strain>
        <tissue evidence="6">Leaf</tissue>
    </source>
</reference>
<dbReference type="EMBL" id="QGNW01002183">
    <property type="protein sequence ID" value="RVW23942.1"/>
    <property type="molecule type" value="Genomic_DNA"/>
</dbReference>
<proteinExistence type="inferred from homology"/>
<evidence type="ECO:0000256" key="5">
    <source>
        <dbReference type="SAM" id="SignalP"/>
    </source>
</evidence>
<dbReference type="GO" id="GO:0052723">
    <property type="term" value="F:inositol hexakisphosphate 1-kinase activity"/>
    <property type="evidence" value="ECO:0007669"/>
    <property type="project" value="RHEA"/>
</dbReference>
<dbReference type="GO" id="GO:0005524">
    <property type="term" value="F:ATP binding"/>
    <property type="evidence" value="ECO:0007669"/>
    <property type="project" value="UniProtKB-KW"/>
</dbReference>
<dbReference type="PANTHER" id="PTHR12750">
    <property type="entry name" value="DIPHOSPHOINOSITOL PENTAKISPHOSPHATE KINASE"/>
    <property type="match status" value="1"/>
</dbReference>
<dbReference type="InterPro" id="IPR000560">
    <property type="entry name" value="His_Pase_clade-2"/>
</dbReference>
<keyword evidence="3 6" id="KW-0418">Kinase</keyword>
<protein>
    <recommendedName>
        <fullName evidence="3">Inositol hexakisphosphate and diphosphoinositol-pentakisphosphate kinase</fullName>
        <ecNumber evidence="3">2.7.4.24</ecNumber>
    </recommendedName>
</protein>
<evidence type="ECO:0000313" key="6">
    <source>
        <dbReference type="EMBL" id="RVW23942.1"/>
    </source>
</evidence>
<gene>
    <name evidence="6" type="primary">VIP2_5</name>
    <name evidence="6" type="ORF">CK203_082570</name>
</gene>
<dbReference type="PANTHER" id="PTHR12750:SF9">
    <property type="entry name" value="INOSITOL HEXAKISPHOSPHATE AND DIPHOSPHOINOSITOL-PENTAKISPHOSPHATE KINASE"/>
    <property type="match status" value="1"/>
</dbReference>
<comment type="catalytic activity">
    <reaction evidence="2">
        <text>1D-myo-inositol hexakisphosphate + ATP = 1-diphospho-1D-myo-inositol 2,3,4,5,6-pentakisphosphate + ADP</text>
        <dbReference type="Rhea" id="RHEA:37459"/>
        <dbReference type="ChEBI" id="CHEBI:30616"/>
        <dbReference type="ChEBI" id="CHEBI:58130"/>
        <dbReference type="ChEBI" id="CHEBI:74946"/>
        <dbReference type="ChEBI" id="CHEBI:456216"/>
        <dbReference type="EC" id="2.7.4.24"/>
    </reaction>
    <physiologicalReaction direction="left-to-right" evidence="2">
        <dbReference type="Rhea" id="RHEA:37460"/>
    </physiologicalReaction>
</comment>
<dbReference type="InterPro" id="IPR037446">
    <property type="entry name" value="His_Pase_VIP1"/>
</dbReference>
<comment type="subcellular location">
    <subcellularLocation>
        <location evidence="3">Cytoplasm</location>
        <location evidence="3">Cytosol</location>
    </subcellularLocation>
</comment>
<comment type="caution">
    <text evidence="6">The sequence shown here is derived from an EMBL/GenBank/DDBJ whole genome shotgun (WGS) entry which is preliminary data.</text>
</comment>
<dbReference type="AlphaFoldDB" id="A0A438CL48"/>
<evidence type="ECO:0000313" key="7">
    <source>
        <dbReference type="Proteomes" id="UP000288805"/>
    </source>
</evidence>
<dbReference type="Pfam" id="PF00328">
    <property type="entry name" value="His_Phos_2"/>
    <property type="match status" value="1"/>
</dbReference>
<keyword evidence="3" id="KW-0963">Cytoplasm</keyword>
<comment type="function">
    <text evidence="3">Bifunctional inositol kinase that acts in concert with the IP6K kinases to synthesize the diphosphate group-containing inositol pyrophosphates diphosphoinositol pentakisphosphate, PP-InsP5, and bis-diphosphoinositol tetrakisphosphate, (PP)2-InsP4. PP-InsP5 and (PP)2-InsP4, also respectively called InsP7 and InsP8, may regulate a variety of cellular processes, including apoptosis, vesicle trafficking, cytoskeletal dynamics, and exocytosis. Phosphorylates inositol hexakisphosphate (InsP6).</text>
</comment>
<comment type="similarity">
    <text evidence="3">Belongs to the histidine acid phosphatase family. VIP1 subfamily.</text>
</comment>
<sequence>MSPLCSMLTLLVLLIVDLPIHRYDLLHNAHLNLEDLDELFKVAQLLADGVIPNEYGINPKQKLKIDQEQLVSPQERIDLSSMCKRSKQVWVQVQQLEMYDMSKSNIQLLLIARRLLGKILIDLRNTREEAISVAELKSNQDQDSVSAKSGKEDADYHSKPHNKNEDTRRSSTTVKVCKCEDTRTPCGTRLYFTSESHIHSLMNVLRYCNLDDSLLGEDSLVCDNALERLYRTKELDYMSSSGRPEKIPHRDDFSRGTSLAWGCSYTNCPSTYNRWISFLVPGLVGLGGEGMEMSWVARSGGGVGTHAANQWPRKAAEVGSYLTLEKMEKMVRPFAMPAEDFPPPSTPQGFSGYFSKSASVLERLRAGLTVVRGDHWHENEDHSVQIVASTSAIAIQDQKALVGSTKPSPSPTKPNSIWAPTENQSK</sequence>
<feature type="compositionally biased region" description="Polar residues" evidence="4">
    <location>
        <begin position="137"/>
        <end position="147"/>
    </location>
</feature>
<evidence type="ECO:0000256" key="2">
    <source>
        <dbReference type="ARBA" id="ARBA00034629"/>
    </source>
</evidence>
<feature type="region of interest" description="Disordered" evidence="4">
    <location>
        <begin position="398"/>
        <end position="426"/>
    </location>
</feature>
<feature type="chain" id="PRO_5019291300" description="Inositol hexakisphosphate and diphosphoinositol-pentakisphosphate kinase" evidence="5">
    <location>
        <begin position="23"/>
        <end position="426"/>
    </location>
</feature>
<accession>A0A438CL48</accession>
<evidence type="ECO:0000256" key="4">
    <source>
        <dbReference type="SAM" id="MobiDB-lite"/>
    </source>
</evidence>
<keyword evidence="3" id="KW-0547">Nucleotide-binding</keyword>
<comment type="catalytic activity">
    <reaction evidence="1">
        <text>5-diphospho-1D-myo-inositol 1,2,3,4,6-pentakisphosphate + ATP + H(+) = 1,5-bis(diphospho)-1D-myo-inositol 2,3,4,6-tetrakisphosphate + ADP</text>
        <dbReference type="Rhea" id="RHEA:10276"/>
        <dbReference type="ChEBI" id="CHEBI:15378"/>
        <dbReference type="ChEBI" id="CHEBI:30616"/>
        <dbReference type="ChEBI" id="CHEBI:58628"/>
        <dbReference type="ChEBI" id="CHEBI:77983"/>
        <dbReference type="ChEBI" id="CHEBI:456216"/>
        <dbReference type="EC" id="2.7.4.24"/>
    </reaction>
    <physiologicalReaction direction="left-to-right" evidence="1">
        <dbReference type="Rhea" id="RHEA:10277"/>
    </physiologicalReaction>
</comment>
<name>A0A438CL48_VITVI</name>
<evidence type="ECO:0000256" key="3">
    <source>
        <dbReference type="RuleBase" id="RU365032"/>
    </source>
</evidence>
<dbReference type="EC" id="2.7.4.24" evidence="3"/>
<dbReference type="GO" id="GO:0005829">
    <property type="term" value="C:cytosol"/>
    <property type="evidence" value="ECO:0007669"/>
    <property type="project" value="UniProtKB-SubCell"/>
</dbReference>
<organism evidence="6 7">
    <name type="scientific">Vitis vinifera</name>
    <name type="common">Grape</name>
    <dbReference type="NCBI Taxonomy" id="29760"/>
    <lineage>
        <taxon>Eukaryota</taxon>
        <taxon>Viridiplantae</taxon>
        <taxon>Streptophyta</taxon>
        <taxon>Embryophyta</taxon>
        <taxon>Tracheophyta</taxon>
        <taxon>Spermatophyta</taxon>
        <taxon>Magnoliopsida</taxon>
        <taxon>eudicotyledons</taxon>
        <taxon>Gunneridae</taxon>
        <taxon>Pentapetalae</taxon>
        <taxon>rosids</taxon>
        <taxon>Vitales</taxon>
        <taxon>Vitaceae</taxon>
        <taxon>Viteae</taxon>
        <taxon>Vitis</taxon>
    </lineage>
</organism>
<feature type="region of interest" description="Disordered" evidence="4">
    <location>
        <begin position="137"/>
        <end position="171"/>
    </location>
</feature>